<accession>A0AAD7SGZ9</accession>
<feature type="chain" id="PRO_5042212638" evidence="2">
    <location>
        <begin position="32"/>
        <end position="122"/>
    </location>
</feature>
<sequence>MGVRRTRAGPTGLLFILLFFSISRLLHVADAQAQGSIVVITYTCWSRGAEENGRRDADASFSQAEPRLMGPDHSAPHWKILLGEQSQGQMEHSGSGSSKRPPVNFTPRATCRVLQLLWELLQ</sequence>
<organism evidence="3 4">
    <name type="scientific">Aldrovandia affinis</name>
    <dbReference type="NCBI Taxonomy" id="143900"/>
    <lineage>
        <taxon>Eukaryota</taxon>
        <taxon>Metazoa</taxon>
        <taxon>Chordata</taxon>
        <taxon>Craniata</taxon>
        <taxon>Vertebrata</taxon>
        <taxon>Euteleostomi</taxon>
        <taxon>Actinopterygii</taxon>
        <taxon>Neopterygii</taxon>
        <taxon>Teleostei</taxon>
        <taxon>Notacanthiformes</taxon>
        <taxon>Halosauridae</taxon>
        <taxon>Aldrovandia</taxon>
    </lineage>
</organism>
<gene>
    <name evidence="3" type="ORF">AAFF_G00371750</name>
</gene>
<comment type="caution">
    <text evidence="3">The sequence shown here is derived from an EMBL/GenBank/DDBJ whole genome shotgun (WGS) entry which is preliminary data.</text>
</comment>
<protein>
    <submittedName>
        <fullName evidence="3">Uncharacterized protein</fullName>
    </submittedName>
</protein>
<proteinExistence type="predicted"/>
<feature type="compositionally biased region" description="Basic and acidic residues" evidence="1">
    <location>
        <begin position="49"/>
        <end position="58"/>
    </location>
</feature>
<keyword evidence="2" id="KW-0732">Signal</keyword>
<dbReference type="AlphaFoldDB" id="A0AAD7SGZ9"/>
<dbReference type="Proteomes" id="UP001221898">
    <property type="component" value="Unassembled WGS sequence"/>
</dbReference>
<evidence type="ECO:0000313" key="3">
    <source>
        <dbReference type="EMBL" id="KAJ8402310.1"/>
    </source>
</evidence>
<reference evidence="3" key="1">
    <citation type="journal article" date="2023" name="Science">
        <title>Genome structures resolve the early diversification of teleost fishes.</title>
        <authorList>
            <person name="Parey E."/>
            <person name="Louis A."/>
            <person name="Montfort J."/>
            <person name="Bouchez O."/>
            <person name="Roques C."/>
            <person name="Iampietro C."/>
            <person name="Lluch J."/>
            <person name="Castinel A."/>
            <person name="Donnadieu C."/>
            <person name="Desvignes T."/>
            <person name="Floi Bucao C."/>
            <person name="Jouanno E."/>
            <person name="Wen M."/>
            <person name="Mejri S."/>
            <person name="Dirks R."/>
            <person name="Jansen H."/>
            <person name="Henkel C."/>
            <person name="Chen W.J."/>
            <person name="Zahm M."/>
            <person name="Cabau C."/>
            <person name="Klopp C."/>
            <person name="Thompson A.W."/>
            <person name="Robinson-Rechavi M."/>
            <person name="Braasch I."/>
            <person name="Lecointre G."/>
            <person name="Bobe J."/>
            <person name="Postlethwait J.H."/>
            <person name="Berthelot C."/>
            <person name="Roest Crollius H."/>
            <person name="Guiguen Y."/>
        </authorList>
    </citation>
    <scope>NUCLEOTIDE SEQUENCE</scope>
    <source>
        <strain evidence="3">NC1722</strain>
    </source>
</reference>
<feature type="compositionally biased region" description="Polar residues" evidence="1">
    <location>
        <begin position="85"/>
        <end position="98"/>
    </location>
</feature>
<feature type="region of interest" description="Disordered" evidence="1">
    <location>
        <begin position="49"/>
        <end position="72"/>
    </location>
</feature>
<keyword evidence="4" id="KW-1185">Reference proteome</keyword>
<evidence type="ECO:0000256" key="2">
    <source>
        <dbReference type="SAM" id="SignalP"/>
    </source>
</evidence>
<name>A0AAD7SGZ9_9TELE</name>
<dbReference type="EMBL" id="JAINUG010000065">
    <property type="protein sequence ID" value="KAJ8402310.1"/>
    <property type="molecule type" value="Genomic_DNA"/>
</dbReference>
<evidence type="ECO:0000256" key="1">
    <source>
        <dbReference type="SAM" id="MobiDB-lite"/>
    </source>
</evidence>
<feature type="region of interest" description="Disordered" evidence="1">
    <location>
        <begin position="85"/>
        <end position="104"/>
    </location>
</feature>
<feature type="signal peptide" evidence="2">
    <location>
        <begin position="1"/>
        <end position="31"/>
    </location>
</feature>
<evidence type="ECO:0000313" key="4">
    <source>
        <dbReference type="Proteomes" id="UP001221898"/>
    </source>
</evidence>